<evidence type="ECO:0000256" key="2">
    <source>
        <dbReference type="ARBA" id="ARBA00022448"/>
    </source>
</evidence>
<keyword evidence="4 8" id="KW-0762">Sugar transport</keyword>
<keyword evidence="5 9" id="KW-0812">Transmembrane</keyword>
<organism evidence="11 12">
    <name type="scientific">Facklamia lactis</name>
    <dbReference type="NCBI Taxonomy" id="2749967"/>
    <lineage>
        <taxon>Bacteria</taxon>
        <taxon>Bacillati</taxon>
        <taxon>Bacillota</taxon>
        <taxon>Bacilli</taxon>
        <taxon>Lactobacillales</taxon>
        <taxon>Aerococcaceae</taxon>
        <taxon>Facklamia</taxon>
    </lineage>
</organism>
<comment type="function">
    <text evidence="8">The phosphoenolpyruvate-dependent sugar phosphotransferase system (PTS), a major carbohydrate active -transport system, catalyzes the phosphorylation of incoming sugar substrates concomitant with their translocation across the cell membrane.</text>
</comment>
<dbReference type="InterPro" id="IPR004796">
    <property type="entry name" value="PTS_IIC_cello"/>
</dbReference>
<feature type="transmembrane region" description="Helical" evidence="9">
    <location>
        <begin position="100"/>
        <end position="118"/>
    </location>
</feature>
<feature type="transmembrane region" description="Helical" evidence="9">
    <location>
        <begin position="72"/>
        <end position="93"/>
    </location>
</feature>
<feature type="transmembrane region" description="Helical" evidence="9">
    <location>
        <begin position="181"/>
        <end position="201"/>
    </location>
</feature>
<evidence type="ECO:0000256" key="4">
    <source>
        <dbReference type="ARBA" id="ARBA00022597"/>
    </source>
</evidence>
<name>A0ABS0LT25_9LACT</name>
<evidence type="ECO:0000313" key="11">
    <source>
        <dbReference type="EMBL" id="MBG9987321.1"/>
    </source>
</evidence>
<feature type="transmembrane region" description="Helical" evidence="9">
    <location>
        <begin position="29"/>
        <end position="52"/>
    </location>
</feature>
<protein>
    <recommendedName>
        <fullName evidence="8">Permease IIC component</fullName>
    </recommendedName>
</protein>
<evidence type="ECO:0000256" key="8">
    <source>
        <dbReference type="PIRNR" id="PIRNR006351"/>
    </source>
</evidence>
<evidence type="ECO:0000256" key="1">
    <source>
        <dbReference type="ARBA" id="ARBA00004651"/>
    </source>
</evidence>
<accession>A0ABS0LT25</accession>
<dbReference type="PIRSF" id="PIRSF006351">
    <property type="entry name" value="PTS_EIIC-Cellobiose"/>
    <property type="match status" value="1"/>
</dbReference>
<dbReference type="NCBIfam" id="TIGR00410">
    <property type="entry name" value="lacE"/>
    <property type="match status" value="1"/>
</dbReference>
<keyword evidence="12" id="KW-1185">Reference proteome</keyword>
<feature type="transmembrane region" description="Helical" evidence="9">
    <location>
        <begin position="288"/>
        <end position="308"/>
    </location>
</feature>
<dbReference type="InterPro" id="IPR003352">
    <property type="entry name" value="PTS_EIIC"/>
</dbReference>
<dbReference type="RefSeq" id="WP_197116244.1">
    <property type="nucleotide sequence ID" value="NZ_JACBXQ010000007.1"/>
</dbReference>
<evidence type="ECO:0000256" key="7">
    <source>
        <dbReference type="ARBA" id="ARBA00023136"/>
    </source>
</evidence>
<keyword evidence="2 8" id="KW-0813">Transport</keyword>
<dbReference type="InterPro" id="IPR051088">
    <property type="entry name" value="PTS_Sugar-EIIC/EIIB"/>
</dbReference>
<evidence type="ECO:0000259" key="10">
    <source>
        <dbReference type="PROSITE" id="PS51105"/>
    </source>
</evidence>
<evidence type="ECO:0000256" key="3">
    <source>
        <dbReference type="ARBA" id="ARBA00022475"/>
    </source>
</evidence>
<evidence type="ECO:0000256" key="5">
    <source>
        <dbReference type="ARBA" id="ARBA00022692"/>
    </source>
</evidence>
<feature type="transmembrane region" description="Helical" evidence="9">
    <location>
        <begin position="345"/>
        <end position="371"/>
    </location>
</feature>
<keyword evidence="6 9" id="KW-1133">Transmembrane helix</keyword>
<dbReference type="InterPro" id="IPR004501">
    <property type="entry name" value="PTS_EIIC_3"/>
</dbReference>
<dbReference type="Proteomes" id="UP000721415">
    <property type="component" value="Unassembled WGS sequence"/>
</dbReference>
<reference evidence="11 12" key="1">
    <citation type="submission" date="2020-07" db="EMBL/GenBank/DDBJ databases">
        <title>Facklamia lactis sp. nov., isolated from raw milk.</title>
        <authorList>
            <person name="Doll E.V."/>
            <person name="Huptas C."/>
            <person name="Staib L."/>
            <person name="Wenning M."/>
            <person name="Scherer S."/>
        </authorList>
    </citation>
    <scope>NUCLEOTIDE SEQUENCE [LARGE SCALE GENOMIC DNA]</scope>
    <source>
        <strain evidence="11 12">DSM 111018</strain>
    </source>
</reference>
<dbReference type="Pfam" id="PF02378">
    <property type="entry name" value="PTS_EIIC"/>
    <property type="match status" value="1"/>
</dbReference>
<keyword evidence="3 8" id="KW-1003">Cell membrane</keyword>
<dbReference type="PANTHER" id="PTHR33989:SF4">
    <property type="entry name" value="PTS SYSTEM N,N'-DIACETYLCHITOBIOSE-SPECIFIC EIIC COMPONENT"/>
    <property type="match status" value="1"/>
</dbReference>
<evidence type="ECO:0000256" key="6">
    <source>
        <dbReference type="ARBA" id="ARBA00022989"/>
    </source>
</evidence>
<feature type="domain" description="PTS EIIC type-3" evidence="10">
    <location>
        <begin position="5"/>
        <end position="414"/>
    </location>
</feature>
<proteinExistence type="predicted"/>
<feature type="transmembrane region" description="Helical" evidence="9">
    <location>
        <begin position="138"/>
        <end position="160"/>
    </location>
</feature>
<comment type="subcellular location">
    <subcellularLocation>
        <location evidence="1">Cell membrane</location>
        <topology evidence="1">Multi-pass membrane protein</topology>
    </subcellularLocation>
</comment>
<gene>
    <name evidence="11" type="ORF">HZY91_10630</name>
</gene>
<evidence type="ECO:0000256" key="9">
    <source>
        <dbReference type="SAM" id="Phobius"/>
    </source>
</evidence>
<feature type="transmembrane region" description="Helical" evidence="9">
    <location>
        <begin position="392"/>
        <end position="414"/>
    </location>
</feature>
<dbReference type="PROSITE" id="PS51105">
    <property type="entry name" value="PTS_EIIC_TYPE_3"/>
    <property type="match status" value="1"/>
</dbReference>
<feature type="transmembrane region" description="Helical" evidence="9">
    <location>
        <begin position="320"/>
        <end position="339"/>
    </location>
</feature>
<sequence length="447" mass="48519">MLNKLEKILAPLAERLANNIVLTAIRDGFLVTTPLLIVASIFLVIANFPIPGYSEFMAGFLGTGWEAYLDPIINSTFGVIALIGSVGIGYSYGKLLEVDPIASAAVSLASFLILSPQTHPDFVGPEQEVFNGFAFSNLGTAGLFLAMITALLSVKLFAYASKKGWVITLPDGVPPAVMNSFAALIPSGMVLLLALLVNILFSFTPYKYAHNFIYEILQSPLMGFGQSFIFEPIYQFLSTLFWFFGINGPAVTNTIFSPIHLALTTENLTAFNAGEPLPNIFTQPFGDFFANFGGGGSTLSLVILMVFVAKSQRMKQLGKLSLIPGVFGINEMVIFGLPVVLNPIIFIPFIICPLVNIIISTIATQIGVIPYTTGASLPWTTPPFFSGWLSTGSMLAGLLQIGLIVLDCVIYYPFFKVMDKQYLQDEQTVEEQEDDLDSIDLGSVTFD</sequence>
<dbReference type="EMBL" id="JACBXQ010000007">
    <property type="protein sequence ID" value="MBG9987321.1"/>
    <property type="molecule type" value="Genomic_DNA"/>
</dbReference>
<comment type="caution">
    <text evidence="11">The sequence shown here is derived from an EMBL/GenBank/DDBJ whole genome shotgun (WGS) entry which is preliminary data.</text>
</comment>
<keyword evidence="7 8" id="KW-0472">Membrane</keyword>
<dbReference type="PANTHER" id="PTHR33989">
    <property type="match status" value="1"/>
</dbReference>
<evidence type="ECO:0000313" key="12">
    <source>
        <dbReference type="Proteomes" id="UP000721415"/>
    </source>
</evidence>